<proteinExistence type="predicted"/>
<feature type="domain" description="THIF-type NAD/FAD binding fold" evidence="6">
    <location>
        <begin position="1"/>
        <end position="60"/>
    </location>
</feature>
<evidence type="ECO:0000256" key="4">
    <source>
        <dbReference type="ARBA" id="ARBA00043952"/>
    </source>
</evidence>
<dbReference type="AlphaFoldDB" id="A0A2G9TCG9"/>
<keyword evidence="1" id="KW-0547">Nucleotide-binding</keyword>
<accession>A0A2G9TCG9</accession>
<dbReference type="GO" id="GO:0005737">
    <property type="term" value="C:cytoplasm"/>
    <property type="evidence" value="ECO:0007669"/>
    <property type="project" value="TreeGrafter"/>
</dbReference>
<keyword evidence="8" id="KW-1185">Reference proteome</keyword>
<feature type="region of interest" description="Disordered" evidence="5">
    <location>
        <begin position="171"/>
        <end position="193"/>
    </location>
</feature>
<evidence type="ECO:0000256" key="3">
    <source>
        <dbReference type="ARBA" id="ARBA00022840"/>
    </source>
</evidence>
<dbReference type="PANTHER" id="PTHR10953">
    <property type="entry name" value="UBIQUITIN-ACTIVATING ENZYME E1"/>
    <property type="match status" value="1"/>
</dbReference>
<dbReference type="OrthoDB" id="10255449at2759"/>
<feature type="compositionally biased region" description="Low complexity" evidence="5">
    <location>
        <begin position="178"/>
        <end position="193"/>
    </location>
</feature>
<dbReference type="Gene3D" id="1.10.10.520">
    <property type="entry name" value="Ubiquitin activating enzymes (Uba3). Chain: B, domain 2"/>
    <property type="match status" value="1"/>
</dbReference>
<organism evidence="7 8">
    <name type="scientific">Teladorsagia circumcincta</name>
    <name type="common">Brown stomach worm</name>
    <name type="synonym">Ostertagia circumcincta</name>
    <dbReference type="NCBI Taxonomy" id="45464"/>
    <lineage>
        <taxon>Eukaryota</taxon>
        <taxon>Metazoa</taxon>
        <taxon>Ecdysozoa</taxon>
        <taxon>Nematoda</taxon>
        <taxon>Chromadorea</taxon>
        <taxon>Rhabditida</taxon>
        <taxon>Rhabditina</taxon>
        <taxon>Rhabditomorpha</taxon>
        <taxon>Strongyloidea</taxon>
        <taxon>Trichostrongylidae</taxon>
        <taxon>Teladorsagia</taxon>
    </lineage>
</organism>
<evidence type="ECO:0000256" key="1">
    <source>
        <dbReference type="ARBA" id="ARBA00022741"/>
    </source>
</evidence>
<dbReference type="InterPro" id="IPR045886">
    <property type="entry name" value="ThiF/MoeB/HesA"/>
</dbReference>
<dbReference type="GO" id="GO:0016925">
    <property type="term" value="P:protein sumoylation"/>
    <property type="evidence" value="ECO:0007669"/>
    <property type="project" value="TreeGrafter"/>
</dbReference>
<dbReference type="Pfam" id="PF00899">
    <property type="entry name" value="ThiF"/>
    <property type="match status" value="1"/>
</dbReference>
<reference evidence="7 8" key="1">
    <citation type="submission" date="2015-09" db="EMBL/GenBank/DDBJ databases">
        <title>Draft genome of the parasitic nematode Teladorsagia circumcincta isolate WARC Sus (inbred).</title>
        <authorList>
            <person name="Mitreva M."/>
        </authorList>
    </citation>
    <scope>NUCLEOTIDE SEQUENCE [LARGE SCALE GENOMIC DNA]</scope>
    <source>
        <strain evidence="7 8">S</strain>
    </source>
</reference>
<dbReference type="EMBL" id="KZ389140">
    <property type="protein sequence ID" value="PIO55080.1"/>
    <property type="molecule type" value="Genomic_DNA"/>
</dbReference>
<dbReference type="InterPro" id="IPR035985">
    <property type="entry name" value="Ubiquitin-activating_enz"/>
</dbReference>
<evidence type="ECO:0000256" key="2">
    <source>
        <dbReference type="ARBA" id="ARBA00022786"/>
    </source>
</evidence>
<keyword evidence="3" id="KW-0067">ATP-binding</keyword>
<comment type="pathway">
    <text evidence="4">Protein modification.</text>
</comment>
<dbReference type="InterPro" id="IPR000594">
    <property type="entry name" value="ThiF_NAD_FAD-bd"/>
</dbReference>
<keyword evidence="2" id="KW-0833">Ubl conjugation pathway</keyword>
<evidence type="ECO:0000256" key="5">
    <source>
        <dbReference type="SAM" id="MobiDB-lite"/>
    </source>
</evidence>
<dbReference type="GO" id="GO:0005524">
    <property type="term" value="F:ATP binding"/>
    <property type="evidence" value="ECO:0007669"/>
    <property type="project" value="UniProtKB-KW"/>
</dbReference>
<dbReference type="InterPro" id="IPR023318">
    <property type="entry name" value="Ub_act_enz_dom_a_sf"/>
</dbReference>
<dbReference type="SUPFAM" id="SSF69572">
    <property type="entry name" value="Activating enzymes of the ubiquitin-like proteins"/>
    <property type="match status" value="1"/>
</dbReference>
<protein>
    <recommendedName>
        <fullName evidence="6">THIF-type NAD/FAD binding fold domain-containing protein</fullName>
    </recommendedName>
</protein>
<name>A0A2G9TCG9_TELCI</name>
<evidence type="ECO:0000313" key="7">
    <source>
        <dbReference type="EMBL" id="PIO55080.1"/>
    </source>
</evidence>
<dbReference type="Proteomes" id="UP000230423">
    <property type="component" value="Unassembled WGS sequence"/>
</dbReference>
<feature type="compositionally biased region" description="Polar residues" evidence="5">
    <location>
        <begin position="103"/>
        <end position="125"/>
    </location>
</feature>
<dbReference type="Gene3D" id="3.40.50.720">
    <property type="entry name" value="NAD(P)-binding Rossmann-like Domain"/>
    <property type="match status" value="1"/>
</dbReference>
<sequence>MNALDNRAARNHVNRMCLAAKIPLIESGSAGYMGQVRPILRDRTECYECVPKPAQERTFPGQLFGELDIDDDISPDLTDQGERAGDGHPQAENAAGKEHENSNEAMNGVASSNGTNGESMDSSNEPKPISTRAWAENVNYDPEKIFDKLFYDDISYLLRLEHLWRERRSPTPLRRADAMAASASSSGSNGSADDANKVCWLFQSIFSSEK</sequence>
<evidence type="ECO:0000259" key="6">
    <source>
        <dbReference type="Pfam" id="PF00899"/>
    </source>
</evidence>
<dbReference type="PANTHER" id="PTHR10953:SF5">
    <property type="entry name" value="SUMO-ACTIVATING ENZYME SUBUNIT 2"/>
    <property type="match status" value="1"/>
</dbReference>
<evidence type="ECO:0000313" key="8">
    <source>
        <dbReference type="Proteomes" id="UP000230423"/>
    </source>
</evidence>
<gene>
    <name evidence="7" type="ORF">TELCIR_23537</name>
</gene>
<dbReference type="GO" id="GO:0019948">
    <property type="term" value="F:SUMO activating enzyme activity"/>
    <property type="evidence" value="ECO:0007669"/>
    <property type="project" value="TreeGrafter"/>
</dbReference>
<feature type="region of interest" description="Disordered" evidence="5">
    <location>
        <begin position="66"/>
        <end position="128"/>
    </location>
</feature>
<dbReference type="GO" id="GO:0031510">
    <property type="term" value="C:SUMO activating enzyme complex"/>
    <property type="evidence" value="ECO:0007669"/>
    <property type="project" value="TreeGrafter"/>
</dbReference>